<evidence type="ECO:0000256" key="2">
    <source>
        <dbReference type="ARBA" id="ARBA00023239"/>
    </source>
</evidence>
<dbReference type="RefSeq" id="WP_201663718.1">
    <property type="nucleotide sequence ID" value="NZ_JAEQNC010000019.1"/>
</dbReference>
<dbReference type="Gene3D" id="1.10.12.10">
    <property type="entry name" value="Lyase 2-enoyl-coa Hydratase, Chain A, domain 2"/>
    <property type="match status" value="1"/>
</dbReference>
<dbReference type="CDD" id="cd06558">
    <property type="entry name" value="crotonase-like"/>
    <property type="match status" value="1"/>
</dbReference>
<protein>
    <submittedName>
        <fullName evidence="3">Enoyl-CoA hydratase/isomerase family protein</fullName>
    </submittedName>
</protein>
<dbReference type="GO" id="GO:0006635">
    <property type="term" value="P:fatty acid beta-oxidation"/>
    <property type="evidence" value="ECO:0007669"/>
    <property type="project" value="TreeGrafter"/>
</dbReference>
<dbReference type="AlphaFoldDB" id="A0A937CRS7"/>
<keyword evidence="2" id="KW-0456">Lyase</keyword>
<dbReference type="Proteomes" id="UP000633219">
    <property type="component" value="Unassembled WGS sequence"/>
</dbReference>
<dbReference type="GO" id="GO:0016829">
    <property type="term" value="F:lyase activity"/>
    <property type="evidence" value="ECO:0007669"/>
    <property type="project" value="UniProtKB-KW"/>
</dbReference>
<dbReference type="InterPro" id="IPR014748">
    <property type="entry name" value="Enoyl-CoA_hydra_C"/>
</dbReference>
<dbReference type="Pfam" id="PF00378">
    <property type="entry name" value="ECH_1"/>
    <property type="match status" value="1"/>
</dbReference>
<dbReference type="InterPro" id="IPR001753">
    <property type="entry name" value="Enoyl-CoA_hydra/iso"/>
</dbReference>
<dbReference type="PANTHER" id="PTHR11941:SF54">
    <property type="entry name" value="ENOYL-COA HYDRATASE, MITOCHONDRIAL"/>
    <property type="match status" value="1"/>
</dbReference>
<gene>
    <name evidence="3" type="ORF">JJB09_24455</name>
</gene>
<evidence type="ECO:0000313" key="3">
    <source>
        <dbReference type="EMBL" id="MBL0375172.1"/>
    </source>
</evidence>
<dbReference type="Gene3D" id="3.90.226.10">
    <property type="entry name" value="2-enoyl-CoA Hydratase, Chain A, domain 1"/>
    <property type="match status" value="1"/>
</dbReference>
<dbReference type="PANTHER" id="PTHR11941">
    <property type="entry name" value="ENOYL-COA HYDRATASE-RELATED"/>
    <property type="match status" value="1"/>
</dbReference>
<keyword evidence="4" id="KW-1185">Reference proteome</keyword>
<proteinExistence type="inferred from homology"/>
<dbReference type="FunFam" id="3.90.226.10:FF:000009">
    <property type="entry name" value="Carnitinyl-CoA dehydratase"/>
    <property type="match status" value="1"/>
</dbReference>
<reference evidence="3" key="1">
    <citation type="submission" date="2021-01" db="EMBL/GenBank/DDBJ databases">
        <title>Rhizobium sp. strain KVB221 16S ribosomal RNA gene Genome sequencing and assembly.</title>
        <authorList>
            <person name="Kang M."/>
        </authorList>
    </citation>
    <scope>NUCLEOTIDE SEQUENCE</scope>
    <source>
        <strain evidence="3">KVB221</strain>
    </source>
</reference>
<evidence type="ECO:0000256" key="1">
    <source>
        <dbReference type="ARBA" id="ARBA00005254"/>
    </source>
</evidence>
<dbReference type="EMBL" id="JAEQNC010000019">
    <property type="protein sequence ID" value="MBL0375172.1"/>
    <property type="molecule type" value="Genomic_DNA"/>
</dbReference>
<comment type="caution">
    <text evidence="3">The sequence shown here is derived from an EMBL/GenBank/DDBJ whole genome shotgun (WGS) entry which is preliminary data.</text>
</comment>
<sequence>MSGTGQTPLKIEVEAGIAILTLCRPEKLNALNTALIDELAVALRVIERDASVRVVIVTGDGSKAFCAGGDINDWSAHSPVDFGRRWLRDGHQVFDALARLRQPVIAVLNGHALGGGLELAACADIRIAETHIKIGLPETGLGVIPGWSGTQRATRRFGGQIVRRIVLFGEMLDAEAALALGAVDYLTPSGEGLQKAKELAARVLHRAPVATELCKMLINAAEGEDRERAIEAMAGMAAASTDDLREGVAAYREKRKADFRGL</sequence>
<evidence type="ECO:0000313" key="4">
    <source>
        <dbReference type="Proteomes" id="UP000633219"/>
    </source>
</evidence>
<dbReference type="InterPro" id="IPR029045">
    <property type="entry name" value="ClpP/crotonase-like_dom_sf"/>
</dbReference>
<name>A0A937CRS7_9HYPH</name>
<organism evidence="3 4">
    <name type="scientific">Rhizobium setariae</name>
    <dbReference type="NCBI Taxonomy" id="2801340"/>
    <lineage>
        <taxon>Bacteria</taxon>
        <taxon>Pseudomonadati</taxon>
        <taxon>Pseudomonadota</taxon>
        <taxon>Alphaproteobacteria</taxon>
        <taxon>Hyphomicrobiales</taxon>
        <taxon>Rhizobiaceae</taxon>
        <taxon>Rhizobium/Agrobacterium group</taxon>
        <taxon>Rhizobium</taxon>
    </lineage>
</organism>
<comment type="similarity">
    <text evidence="1">Belongs to the enoyl-CoA hydratase/isomerase family.</text>
</comment>
<accession>A0A937CRS7</accession>
<dbReference type="SUPFAM" id="SSF52096">
    <property type="entry name" value="ClpP/crotonase"/>
    <property type="match status" value="1"/>
</dbReference>